<dbReference type="EMBL" id="LR134476">
    <property type="protein sequence ID" value="VEI13068.1"/>
    <property type="molecule type" value="Genomic_DNA"/>
</dbReference>
<feature type="domain" description="DUF4143" evidence="2">
    <location>
        <begin position="206"/>
        <end position="360"/>
    </location>
</feature>
<keyword evidence="4" id="KW-1185">Reference proteome</keyword>
<gene>
    <name evidence="3" type="ORF">NCTC13354_00768</name>
</gene>
<dbReference type="KEGG" id="tbw:NCTC13354_00768"/>
<dbReference type="AlphaFoldDB" id="A0A3S4YXL6"/>
<evidence type="ECO:0000259" key="1">
    <source>
        <dbReference type="Pfam" id="PF13173"/>
    </source>
</evidence>
<evidence type="ECO:0000313" key="3">
    <source>
        <dbReference type="EMBL" id="VEI13068.1"/>
    </source>
</evidence>
<evidence type="ECO:0008006" key="5">
    <source>
        <dbReference type="Google" id="ProtNLM"/>
    </source>
</evidence>
<dbReference type="RefSeq" id="WP_241969084.1">
    <property type="nucleotide sequence ID" value="NZ_LR134476.1"/>
</dbReference>
<dbReference type="PANTHER" id="PTHR43566:SF2">
    <property type="entry name" value="DUF4143 DOMAIN-CONTAINING PROTEIN"/>
    <property type="match status" value="1"/>
</dbReference>
<feature type="domain" description="AAA" evidence="1">
    <location>
        <begin position="30"/>
        <end position="140"/>
    </location>
</feature>
<organism evidence="3 4">
    <name type="scientific">Trueperella bialowiezensis</name>
    <dbReference type="NCBI Taxonomy" id="312285"/>
    <lineage>
        <taxon>Bacteria</taxon>
        <taxon>Bacillati</taxon>
        <taxon>Actinomycetota</taxon>
        <taxon>Actinomycetes</taxon>
        <taxon>Actinomycetales</taxon>
        <taxon>Actinomycetaceae</taxon>
        <taxon>Trueperella</taxon>
    </lineage>
</organism>
<accession>A0A3S4YXL6</accession>
<dbReference type="Pfam" id="PF13635">
    <property type="entry name" value="DUF4143"/>
    <property type="match status" value="1"/>
</dbReference>
<dbReference type="PANTHER" id="PTHR43566">
    <property type="entry name" value="CONSERVED PROTEIN"/>
    <property type="match status" value="1"/>
</dbReference>
<dbReference type="InterPro" id="IPR027417">
    <property type="entry name" value="P-loop_NTPase"/>
</dbReference>
<reference evidence="3 4" key="1">
    <citation type="submission" date="2018-12" db="EMBL/GenBank/DDBJ databases">
        <authorList>
            <consortium name="Pathogen Informatics"/>
        </authorList>
    </citation>
    <scope>NUCLEOTIDE SEQUENCE [LARGE SCALE GENOMIC DNA]</scope>
    <source>
        <strain evidence="3 4">NCTC13354</strain>
    </source>
</reference>
<evidence type="ECO:0000259" key="2">
    <source>
        <dbReference type="Pfam" id="PF13635"/>
    </source>
</evidence>
<proteinExistence type="predicted"/>
<dbReference type="InterPro" id="IPR025420">
    <property type="entry name" value="DUF4143"/>
</dbReference>
<sequence length="413" mass="44721">MQNPQEKETFKYLPRVADRALSEALQRAGAVLIEGPKGCGKTETARRVAASEVRVDTDPNVATVINLDPNLVLNGSTPRLLDEWQAYPVLWNTVRRAVDDRREKGQFILTGSTAPAESAGRHSGAGRFARITMQTMSLWETGHSSGEVSVAALLQGEPAAAEPSSLSVEELAERISRGGWPHYQSLTVSQALATNRDYIRTIAEVDIATPDGRTRNPIRVQALLRSLARGVGTEMAVTTIAADADLSRDTVRDYLDALARIYIAQDQPAWSLSMRSRTPLRKAPKRHLADPALALAALNKGPADLLQNFEYFGQLFESQVVHDLGVLSGEQVSHARLQNGLEVDAIIDHPDQRGLFEIKLGASMEVVNRAADNLKAFSAEMGGSNRLIVVTAGGYSYLRPDGVQVVSIGALGP</sequence>
<dbReference type="SUPFAM" id="SSF52540">
    <property type="entry name" value="P-loop containing nucleoside triphosphate hydrolases"/>
    <property type="match status" value="2"/>
</dbReference>
<dbReference type="Gene3D" id="3.40.50.300">
    <property type="entry name" value="P-loop containing nucleotide triphosphate hydrolases"/>
    <property type="match status" value="1"/>
</dbReference>
<name>A0A3S4YXL6_9ACTO</name>
<evidence type="ECO:0000313" key="4">
    <source>
        <dbReference type="Proteomes" id="UP000269542"/>
    </source>
</evidence>
<dbReference type="Proteomes" id="UP000269542">
    <property type="component" value="Chromosome"/>
</dbReference>
<protein>
    <recommendedName>
        <fullName evidence="5">AAA+ ATPase domain-containing protein</fullName>
    </recommendedName>
</protein>
<dbReference type="Pfam" id="PF13173">
    <property type="entry name" value="AAA_14"/>
    <property type="match status" value="1"/>
</dbReference>
<dbReference type="InterPro" id="IPR041682">
    <property type="entry name" value="AAA_14"/>
</dbReference>